<organism evidence="20 21">
    <name type="scientific">Ziziphus jujuba var. spinosa</name>
    <dbReference type="NCBI Taxonomy" id="714518"/>
    <lineage>
        <taxon>Eukaryota</taxon>
        <taxon>Viridiplantae</taxon>
        <taxon>Streptophyta</taxon>
        <taxon>Embryophyta</taxon>
        <taxon>Tracheophyta</taxon>
        <taxon>Spermatophyta</taxon>
        <taxon>Magnoliopsida</taxon>
        <taxon>eudicotyledons</taxon>
        <taxon>Gunneridae</taxon>
        <taxon>Pentapetalae</taxon>
        <taxon>rosids</taxon>
        <taxon>fabids</taxon>
        <taxon>Rosales</taxon>
        <taxon>Rhamnaceae</taxon>
        <taxon>Paliureae</taxon>
        <taxon>Ziziphus</taxon>
    </lineage>
</organism>
<dbReference type="InterPro" id="IPR003593">
    <property type="entry name" value="AAA+_ATPase"/>
</dbReference>
<evidence type="ECO:0000256" key="7">
    <source>
        <dbReference type="ARBA" id="ARBA00022723"/>
    </source>
</evidence>
<keyword evidence="6" id="KW-0812">Transmembrane</keyword>
<dbReference type="SMART" id="SM00271">
    <property type="entry name" value="DnaJ"/>
    <property type="match status" value="1"/>
</dbReference>
<evidence type="ECO:0000313" key="20">
    <source>
        <dbReference type="EMBL" id="KAH7514889.1"/>
    </source>
</evidence>
<comment type="cofactor">
    <cofactor evidence="1">
        <name>Zn(2+)</name>
        <dbReference type="ChEBI" id="CHEBI:29105"/>
    </cofactor>
</comment>
<keyword evidence="15" id="KW-0496">Mitochondrion</keyword>
<keyword evidence="17" id="KW-0175">Coiled coil</keyword>
<name>A0A978UJA8_ZIZJJ</name>
<evidence type="ECO:0000256" key="5">
    <source>
        <dbReference type="ARBA" id="ARBA00022670"/>
    </source>
</evidence>
<comment type="caution">
    <text evidence="20">The sequence shown here is derived from an EMBL/GenBank/DDBJ whole genome shotgun (WGS) entry which is preliminary data.</text>
</comment>
<dbReference type="PANTHER" id="PTHR23076:SF97">
    <property type="entry name" value="ATP-DEPENDENT ZINC METALLOPROTEASE YME1L1"/>
    <property type="match status" value="1"/>
</dbReference>
<keyword evidence="5" id="KW-0645">Protease</keyword>
<feature type="compositionally biased region" description="Basic and acidic residues" evidence="18">
    <location>
        <begin position="95"/>
        <end position="106"/>
    </location>
</feature>
<dbReference type="EMBL" id="JAEACU010000011">
    <property type="protein sequence ID" value="KAH7514889.1"/>
    <property type="molecule type" value="Genomic_DNA"/>
</dbReference>
<keyword evidence="9" id="KW-0378">Hydrolase</keyword>
<comment type="similarity">
    <text evidence="4">In the N-terminal section; belongs to the AAA ATPase family.</text>
</comment>
<dbReference type="SMART" id="SM00382">
    <property type="entry name" value="AAA"/>
    <property type="match status" value="1"/>
</dbReference>
<evidence type="ECO:0000256" key="8">
    <source>
        <dbReference type="ARBA" id="ARBA00022741"/>
    </source>
</evidence>
<keyword evidence="16" id="KW-0472">Membrane</keyword>
<evidence type="ECO:0000256" key="6">
    <source>
        <dbReference type="ARBA" id="ARBA00022692"/>
    </source>
</evidence>
<dbReference type="Gene3D" id="1.20.58.760">
    <property type="entry name" value="Peptidase M41"/>
    <property type="match status" value="1"/>
</dbReference>
<feature type="domain" description="J" evidence="19">
    <location>
        <begin position="906"/>
        <end position="970"/>
    </location>
</feature>
<feature type="region of interest" description="Disordered" evidence="18">
    <location>
        <begin position="87"/>
        <end position="119"/>
    </location>
</feature>
<dbReference type="FunFam" id="1.10.8.60:FF:000001">
    <property type="entry name" value="ATP-dependent zinc metalloprotease FtsH"/>
    <property type="match status" value="1"/>
</dbReference>
<evidence type="ECO:0000259" key="19">
    <source>
        <dbReference type="PROSITE" id="PS50076"/>
    </source>
</evidence>
<evidence type="ECO:0000256" key="17">
    <source>
        <dbReference type="SAM" id="Coils"/>
    </source>
</evidence>
<evidence type="ECO:0000256" key="4">
    <source>
        <dbReference type="ARBA" id="ARBA00010550"/>
    </source>
</evidence>
<dbReference type="GO" id="GO:0005524">
    <property type="term" value="F:ATP binding"/>
    <property type="evidence" value="ECO:0007669"/>
    <property type="project" value="UniProtKB-KW"/>
</dbReference>
<dbReference type="FunFam" id="1.20.58.760:FF:000002">
    <property type="entry name" value="ATP-dependent zinc metalloprotease FtsH"/>
    <property type="match status" value="1"/>
</dbReference>
<dbReference type="CDD" id="cd19501">
    <property type="entry name" value="RecA-like_FtsH"/>
    <property type="match status" value="1"/>
</dbReference>
<dbReference type="CDD" id="cd06257">
    <property type="entry name" value="DnaJ"/>
    <property type="match status" value="1"/>
</dbReference>
<evidence type="ECO:0000256" key="15">
    <source>
        <dbReference type="ARBA" id="ARBA00023128"/>
    </source>
</evidence>
<evidence type="ECO:0000256" key="1">
    <source>
        <dbReference type="ARBA" id="ARBA00001947"/>
    </source>
</evidence>
<dbReference type="Gene3D" id="1.10.287.110">
    <property type="entry name" value="DnaJ domain"/>
    <property type="match status" value="1"/>
</dbReference>
<dbReference type="PROSITE" id="PS50076">
    <property type="entry name" value="DNAJ_2"/>
    <property type="match status" value="1"/>
</dbReference>
<dbReference type="InterPro" id="IPR003960">
    <property type="entry name" value="ATPase_AAA_CS"/>
</dbReference>
<keyword evidence="8" id="KW-0547">Nucleotide-binding</keyword>
<dbReference type="NCBIfam" id="TIGR01241">
    <property type="entry name" value="FtsH_fam"/>
    <property type="match status" value="1"/>
</dbReference>
<dbReference type="FunFam" id="3.40.50.300:FF:000195">
    <property type="entry name" value="ATP-dependent zinc metalloprotease FTSH 11"/>
    <property type="match status" value="1"/>
</dbReference>
<dbReference type="Pfam" id="PF11926">
    <property type="entry name" value="DUF3444"/>
    <property type="match status" value="1"/>
</dbReference>
<dbReference type="InterPro" id="IPR036869">
    <property type="entry name" value="J_dom_sf"/>
</dbReference>
<dbReference type="GO" id="GO:0046872">
    <property type="term" value="F:metal ion binding"/>
    <property type="evidence" value="ECO:0007669"/>
    <property type="project" value="UniProtKB-KW"/>
</dbReference>
<keyword evidence="7" id="KW-0479">Metal-binding</keyword>
<feature type="compositionally biased region" description="Low complexity" evidence="18">
    <location>
        <begin position="108"/>
        <end position="119"/>
    </location>
</feature>
<dbReference type="InterPro" id="IPR041569">
    <property type="entry name" value="AAA_lid_3"/>
</dbReference>
<dbReference type="Pfam" id="PF00004">
    <property type="entry name" value="AAA"/>
    <property type="match status" value="1"/>
</dbReference>
<evidence type="ECO:0000256" key="11">
    <source>
        <dbReference type="ARBA" id="ARBA00022840"/>
    </source>
</evidence>
<evidence type="ECO:0000256" key="14">
    <source>
        <dbReference type="ARBA" id="ARBA00023049"/>
    </source>
</evidence>
<feature type="coiled-coil region" evidence="17">
    <location>
        <begin position="785"/>
        <end position="812"/>
    </location>
</feature>
<evidence type="ECO:0000256" key="18">
    <source>
        <dbReference type="SAM" id="MobiDB-lite"/>
    </source>
</evidence>
<dbReference type="Pfam" id="PF01434">
    <property type="entry name" value="Peptidase_M41"/>
    <property type="match status" value="1"/>
</dbReference>
<dbReference type="Pfam" id="PF17862">
    <property type="entry name" value="AAA_lid_3"/>
    <property type="match status" value="1"/>
</dbReference>
<keyword evidence="14" id="KW-0482">Metalloprotease</keyword>
<evidence type="ECO:0000256" key="2">
    <source>
        <dbReference type="ARBA" id="ARBA00004243"/>
    </source>
</evidence>
<dbReference type="GO" id="GO:0004176">
    <property type="term" value="F:ATP-dependent peptidase activity"/>
    <property type="evidence" value="ECO:0007669"/>
    <property type="project" value="InterPro"/>
</dbReference>
<comment type="subcellular location">
    <subcellularLocation>
        <location evidence="2">Mitochondrion inner membrane</location>
        <topology evidence="2">Single-pass membrane protein</topology>
        <orientation evidence="2">Intermembrane side</orientation>
    </subcellularLocation>
</comment>
<feature type="compositionally biased region" description="Basic and acidic residues" evidence="18">
    <location>
        <begin position="152"/>
        <end position="167"/>
    </location>
</feature>
<dbReference type="InterPro" id="IPR024593">
    <property type="entry name" value="DUF3444"/>
</dbReference>
<keyword evidence="10" id="KW-0862">Zinc</keyword>
<dbReference type="GO" id="GO:0009507">
    <property type="term" value="C:chloroplast"/>
    <property type="evidence" value="ECO:0007669"/>
    <property type="project" value="TreeGrafter"/>
</dbReference>
<dbReference type="InterPro" id="IPR037219">
    <property type="entry name" value="Peptidase_M41-like"/>
</dbReference>
<dbReference type="PANTHER" id="PTHR23076">
    <property type="entry name" value="METALLOPROTEASE M41 FTSH"/>
    <property type="match status" value="1"/>
</dbReference>
<accession>A0A978UJA8</accession>
<evidence type="ECO:0000313" key="21">
    <source>
        <dbReference type="Proteomes" id="UP000813462"/>
    </source>
</evidence>
<comment type="similarity">
    <text evidence="3">In the C-terminal section; belongs to the peptidase M41 family.</text>
</comment>
<reference evidence="20" key="1">
    <citation type="journal article" date="2021" name="Front. Plant Sci.">
        <title>Chromosome-Scale Genome Assembly for Chinese Sour Jujube and Insights Into Its Genome Evolution and Domestication Signature.</title>
        <authorList>
            <person name="Shen L.-Y."/>
            <person name="Luo H."/>
            <person name="Wang X.-L."/>
            <person name="Wang X.-M."/>
            <person name="Qiu X.-J."/>
            <person name="Liu H."/>
            <person name="Zhou S.-S."/>
            <person name="Jia K.-H."/>
            <person name="Nie S."/>
            <person name="Bao Y.-T."/>
            <person name="Zhang R.-G."/>
            <person name="Yun Q.-Z."/>
            <person name="Chai Y.-H."/>
            <person name="Lu J.-Y."/>
            <person name="Li Y."/>
            <person name="Zhao S.-W."/>
            <person name="Mao J.-F."/>
            <person name="Jia S.-G."/>
            <person name="Mao Y.-M."/>
        </authorList>
    </citation>
    <scope>NUCLEOTIDE SEQUENCE</scope>
    <source>
        <strain evidence="20">AT0</strain>
        <tissue evidence="20">Leaf</tissue>
    </source>
</reference>
<protein>
    <recommendedName>
        <fullName evidence="19">J domain-containing protein</fullName>
    </recommendedName>
</protein>
<dbReference type="InterPro" id="IPR027417">
    <property type="entry name" value="P-loop_NTPase"/>
</dbReference>
<dbReference type="InterPro" id="IPR005936">
    <property type="entry name" value="FtsH"/>
</dbReference>
<dbReference type="GO" id="GO:0004222">
    <property type="term" value="F:metalloendopeptidase activity"/>
    <property type="evidence" value="ECO:0007669"/>
    <property type="project" value="InterPro"/>
</dbReference>
<dbReference type="PROSITE" id="PS00674">
    <property type="entry name" value="AAA"/>
    <property type="match status" value="1"/>
</dbReference>
<proteinExistence type="inferred from homology"/>
<feature type="region of interest" description="Disordered" evidence="18">
    <location>
        <begin position="1056"/>
        <end position="1245"/>
    </location>
</feature>
<evidence type="ECO:0000256" key="10">
    <source>
        <dbReference type="ARBA" id="ARBA00022833"/>
    </source>
</evidence>
<dbReference type="PRINTS" id="PR00625">
    <property type="entry name" value="JDOMAIN"/>
</dbReference>
<evidence type="ECO:0000256" key="16">
    <source>
        <dbReference type="ARBA" id="ARBA00023136"/>
    </source>
</evidence>
<dbReference type="SUPFAM" id="SSF46565">
    <property type="entry name" value="Chaperone J-domain"/>
    <property type="match status" value="1"/>
</dbReference>
<dbReference type="Pfam" id="PF00226">
    <property type="entry name" value="DnaJ"/>
    <property type="match status" value="1"/>
</dbReference>
<evidence type="ECO:0000256" key="3">
    <source>
        <dbReference type="ARBA" id="ARBA00010044"/>
    </source>
</evidence>
<feature type="compositionally biased region" description="Basic and acidic residues" evidence="18">
    <location>
        <begin position="1216"/>
        <end position="1236"/>
    </location>
</feature>
<feature type="compositionally biased region" description="Low complexity" evidence="18">
    <location>
        <begin position="1064"/>
        <end position="1076"/>
    </location>
</feature>
<sequence>MLRFGEAELLTMRLQVHEDCYPMSFTYLIDDSAGKIVEVASHFKHNPLRLPNLNLSSPPGFRDFGFCRHPFLVSCTFHQDDTNLNTEASSFDGHSVSEKNDSKPNEIDSGSSSLNGDSSVSDVGVLEANGLSESSETQVKSEFAELGLDNGEVAREEKSENVVESEGKTGTLVGKEGDKSRIPLVVFLMGVWATARTGFEKLLMMDWLSWWPFWRQEKRLERLIAEADANPKDAAKQSALLAELNKQSPESVIKRFEQRDHAVDSRGVAEYLRALVVTNAIADYLPDEESGKPSSLPSLLQELKQRASGNLDESFLNPGINEKQPLHVLMVEPKVSNKSRFTQELVSTILFTVAVGLVWLMGAAALQKYIGSLGGIGASGVGSSSSYSPKELNKEVIPEKNVKTFKDVKGCDDAKQELEEVVEYLKNPGKFTRLGGKLPKGILLTGAPGTGKTLLAKAIAGEAGVPFFYRAGSEFEEMFVGVGARRVRSLFQAAKKKAPCIIFIDEIDAVGSTRKQWEGHTKKTLHQLLVEMDGFEQNEGIILMAATNLPDILDPALTRPGRFDRHIVVPNPDVRGRQEILELYLQDKPLAEDVDVKAIARGTPGFNGADLANLVNIAAIKAAVEGADKLTSSQLEFAKDRIIMGTERKTMFLSEDSKKLTAYHESGHAIVAFNTEGAHPIHKATIMPRGSALGMVTQLPSNDETSISKKQLLARLDVCMGGRVAEELIFGQDHVTTGASSDLHTATELAQYMVSSCGMSDTVGPVHIKDRPSSEMQSRIDAEVVKLLREAYDRVKALLKKHEKALHALANALLECETLSAEEIKRILLPYREGRLPEPQEEQQQEEGDLRLKTLAETRYNDSNLKSALKYAKRAQKLCPKLNGISAMVTSLNILRSSSKSNSTPDWYSVLQIEPFSHPNTIKKQYKKLAFLLHPDKNPHVGSEEAFKLVGEAFRFLSDKIRRKEYDMKLRIRIQNEKMKESGGLVGVKETFWTACTTCRLLHQFEKRYLGHNLVCPSCRKSFKAVEVENGEGVGGENENVRVSVRVRSERLRMKNLGGDKGIGDSSSKPKMGSVGLRRRVGSGEKGKERAKGGELKKKKGEVGSGGDSEREAHGGGEWSGGRLRSGGLRKRMSSVGEVLERSESKRSKANEEMMTLAEMQLEVKRKLKKEKVKLKLKEKEKYEREKQKKKEKQERRVDSKRNKDSAVESQVVSKKSKDLELEKSGALEKNRDNGRSRTRSNNGDLEIMAVEDSDFYDFDKDRVERSFKQGQVWAIYDDDDGMPRHYGLIDEVSVNPFEVKMSWLDLQSNGDEGLVCLEKMGFHVSCGRFKVSRKTSINSVNVFSHVADYERAAREVYRIYPKKGSVWALYKEAAKDAERRNLSVRDERSYDIVVLLTTYSEMHGLSMAYLEKVDGFKTIFKRCEIGAHAIRWLEKDDVRLFSHQIPARKLSGDEAADLSKDCWELDPASLPPDLLAGQGR</sequence>
<dbReference type="Gene3D" id="1.10.8.60">
    <property type="match status" value="1"/>
</dbReference>
<dbReference type="GO" id="GO:0006508">
    <property type="term" value="P:proteolysis"/>
    <property type="evidence" value="ECO:0007669"/>
    <property type="project" value="UniProtKB-KW"/>
</dbReference>
<feature type="compositionally biased region" description="Basic and acidic residues" evidence="18">
    <location>
        <begin position="1139"/>
        <end position="1152"/>
    </location>
</feature>
<dbReference type="InterPro" id="IPR000642">
    <property type="entry name" value="Peptidase_M41"/>
</dbReference>
<dbReference type="HAMAP" id="MF_01458">
    <property type="entry name" value="FtsH"/>
    <property type="match status" value="1"/>
</dbReference>
<keyword evidence="11" id="KW-0067">ATP-binding</keyword>
<dbReference type="Proteomes" id="UP000813462">
    <property type="component" value="Unassembled WGS sequence"/>
</dbReference>
<dbReference type="InterPro" id="IPR001623">
    <property type="entry name" value="DnaJ_domain"/>
</dbReference>
<dbReference type="SUPFAM" id="SSF140990">
    <property type="entry name" value="FtsH protease domain-like"/>
    <property type="match status" value="1"/>
</dbReference>
<dbReference type="GO" id="GO:0045037">
    <property type="term" value="P:protein import into chloroplast stroma"/>
    <property type="evidence" value="ECO:0007669"/>
    <property type="project" value="TreeGrafter"/>
</dbReference>
<dbReference type="GO" id="GO:0016887">
    <property type="term" value="F:ATP hydrolysis activity"/>
    <property type="evidence" value="ECO:0007669"/>
    <property type="project" value="InterPro"/>
</dbReference>
<evidence type="ECO:0000256" key="12">
    <source>
        <dbReference type="ARBA" id="ARBA00022946"/>
    </source>
</evidence>
<dbReference type="SUPFAM" id="SSF52540">
    <property type="entry name" value="P-loop containing nucleoside triphosphate hydrolases"/>
    <property type="match status" value="1"/>
</dbReference>
<evidence type="ECO:0000256" key="9">
    <source>
        <dbReference type="ARBA" id="ARBA00022801"/>
    </source>
</evidence>
<keyword evidence="13" id="KW-1133">Transmembrane helix</keyword>
<evidence type="ECO:0000256" key="13">
    <source>
        <dbReference type="ARBA" id="ARBA00022989"/>
    </source>
</evidence>
<gene>
    <name evidence="20" type="ORF">FEM48_Zijuj11G0138200</name>
</gene>
<feature type="compositionally biased region" description="Basic and acidic residues" evidence="18">
    <location>
        <begin position="1082"/>
        <end position="1096"/>
    </location>
</feature>
<dbReference type="InterPro" id="IPR003959">
    <property type="entry name" value="ATPase_AAA_core"/>
</dbReference>
<dbReference type="GO" id="GO:0005743">
    <property type="term" value="C:mitochondrial inner membrane"/>
    <property type="evidence" value="ECO:0007669"/>
    <property type="project" value="UniProtKB-SubCell"/>
</dbReference>
<feature type="compositionally biased region" description="Basic and acidic residues" evidence="18">
    <location>
        <begin position="1174"/>
        <end position="1207"/>
    </location>
</feature>
<keyword evidence="12" id="KW-0809">Transit peptide</keyword>
<feature type="region of interest" description="Disordered" evidence="18">
    <location>
        <begin position="150"/>
        <end position="174"/>
    </location>
</feature>
<dbReference type="Gene3D" id="3.40.50.300">
    <property type="entry name" value="P-loop containing nucleotide triphosphate hydrolases"/>
    <property type="match status" value="1"/>
</dbReference>